<dbReference type="InterPro" id="IPR039261">
    <property type="entry name" value="FNR_nucleotide-bd"/>
</dbReference>
<organism evidence="3 4">
    <name type="scientific">[Myrmecia] bisecta</name>
    <dbReference type="NCBI Taxonomy" id="41462"/>
    <lineage>
        <taxon>Eukaryota</taxon>
        <taxon>Viridiplantae</taxon>
        <taxon>Chlorophyta</taxon>
        <taxon>core chlorophytes</taxon>
        <taxon>Trebouxiophyceae</taxon>
        <taxon>Trebouxiales</taxon>
        <taxon>Trebouxiaceae</taxon>
        <taxon>Myrmecia</taxon>
    </lineage>
</organism>
<dbReference type="PANTHER" id="PTHR42815:SF2">
    <property type="entry name" value="FAD-BINDING, PUTATIVE (AFU_ORTHOLOGUE AFUA_6G07600)-RELATED"/>
    <property type="match status" value="1"/>
</dbReference>
<gene>
    <name evidence="3" type="ORF">WJX72_007024</name>
</gene>
<reference evidence="3 4" key="1">
    <citation type="journal article" date="2024" name="Nat. Commun.">
        <title>Phylogenomics reveals the evolutionary origins of lichenization in chlorophyte algae.</title>
        <authorList>
            <person name="Puginier C."/>
            <person name="Libourel C."/>
            <person name="Otte J."/>
            <person name="Skaloud P."/>
            <person name="Haon M."/>
            <person name="Grisel S."/>
            <person name="Petersen M."/>
            <person name="Berrin J.G."/>
            <person name="Delaux P.M."/>
            <person name="Dal Grande F."/>
            <person name="Keller J."/>
        </authorList>
    </citation>
    <scope>NUCLEOTIDE SEQUENCE [LARGE SCALE GENOMIC DNA]</scope>
    <source>
        <strain evidence="3 4">SAG 2043</strain>
    </source>
</reference>
<protein>
    <recommendedName>
        <fullName evidence="2">FAD-binding FR-type domain-containing protein</fullName>
    </recommendedName>
</protein>
<evidence type="ECO:0000259" key="2">
    <source>
        <dbReference type="PROSITE" id="PS51384"/>
    </source>
</evidence>
<dbReference type="AlphaFoldDB" id="A0AAW1QFP9"/>
<comment type="caution">
    <text evidence="3">The sequence shown here is derived from an EMBL/GenBank/DDBJ whole genome shotgun (WGS) entry which is preliminary data.</text>
</comment>
<dbReference type="PANTHER" id="PTHR42815">
    <property type="entry name" value="FAD-BINDING, PUTATIVE (AFU_ORTHOLOGUE AFUA_6G07600)-RELATED"/>
    <property type="match status" value="1"/>
</dbReference>
<dbReference type="Gene3D" id="2.30.110.10">
    <property type="entry name" value="Electron Transport, Fmn-binding Protein, Chain A"/>
    <property type="match status" value="1"/>
</dbReference>
<dbReference type="Gene3D" id="3.40.50.80">
    <property type="entry name" value="Nucleotide-binding domain of ferredoxin-NADP reductase (FNR) module"/>
    <property type="match status" value="1"/>
</dbReference>
<dbReference type="InterPro" id="IPR001433">
    <property type="entry name" value="OxRdtase_FAD/NAD-bd"/>
</dbReference>
<dbReference type="InterPro" id="IPR017927">
    <property type="entry name" value="FAD-bd_FR_type"/>
</dbReference>
<feature type="region of interest" description="Disordered" evidence="1">
    <location>
        <begin position="575"/>
        <end position="602"/>
    </location>
</feature>
<evidence type="ECO:0000313" key="3">
    <source>
        <dbReference type="EMBL" id="KAK9820168.1"/>
    </source>
</evidence>
<evidence type="ECO:0000256" key="1">
    <source>
        <dbReference type="SAM" id="MobiDB-lite"/>
    </source>
</evidence>
<dbReference type="EMBL" id="JALJOR010000003">
    <property type="protein sequence ID" value="KAK9820168.1"/>
    <property type="molecule type" value="Genomic_DNA"/>
</dbReference>
<dbReference type="GO" id="GO:0016491">
    <property type="term" value="F:oxidoreductase activity"/>
    <property type="evidence" value="ECO:0007669"/>
    <property type="project" value="InterPro"/>
</dbReference>
<dbReference type="PROSITE" id="PS51384">
    <property type="entry name" value="FAD_FR"/>
    <property type="match status" value="1"/>
</dbReference>
<dbReference type="Proteomes" id="UP001489004">
    <property type="component" value="Unassembled WGS sequence"/>
</dbReference>
<feature type="compositionally biased region" description="Low complexity" evidence="1">
    <location>
        <begin position="590"/>
        <end position="600"/>
    </location>
</feature>
<accession>A0AAW1QFP9</accession>
<dbReference type="SUPFAM" id="SSF52343">
    <property type="entry name" value="Ferredoxin reductase-like, C-terminal NADP-linked domain"/>
    <property type="match status" value="1"/>
</dbReference>
<keyword evidence="4" id="KW-1185">Reference proteome</keyword>
<feature type="domain" description="FAD-binding FR-type" evidence="2">
    <location>
        <begin position="359"/>
        <end position="474"/>
    </location>
</feature>
<dbReference type="InterPro" id="IPR012349">
    <property type="entry name" value="Split_barrel_FMN-bd"/>
</dbReference>
<proteinExistence type="predicted"/>
<sequence length="677" mass="72952">MCEVALPCSARPWREDQTPYHPGEREVQRLTGGKDVSFFKPRFALNAQHWQFFNEQPLLFTATRDAEGFMWASVLAGSPGFMTIPDPCHLKINSLRTIYQDPAPFKAGDRIGALGLQFHTRRRNRMNGHIVVRDCHSLTIQVDQSFGNCPKYIQARRIGVDAEAVQRLGREPREVSRGGQQLGAFERALVSRADTLFLATTHDQEITDSGVSPESRGHDASHRGGFPGFVQVAEDDGVTTIRWADYPGNNMYLSLGNIYSNPAAGLLFIDFDRGDTLQVTGEAQILFEERALPGALRTIQVRVQRWVCVRRALPLTVEAGADFYSPYNPGRPMFAAAAADAAGLLSNASLKDSPASKPPSLHHLTCVAVTDETHDVRTYHFKAPADPDGSRSLAYKAGQYASFDFFDIPGPDGEEDQAINRTWTISSHPSTLTETGSLTISVKKIGLVSGWLWDYMRPGAQIHLRAILGEFTPDAVSSATAPVLLIAGGIGITPMRAMMREFCGVRRVDTTLLYSVRGLEDAAFLAELSALAATSPKARVFLTTTRPPAATPAMDHSGAATTGAVVPDGSASSAAATVTAKPTSAEDHSGAAGEATTGAAVHMPDGSASSAAATVAAEGYVALHGRISAEMIQEAVPDVLQREVLLCGPEGFMQAVQTVLEGLDFPMEKVYTESFAF</sequence>
<dbReference type="Gene3D" id="2.40.30.10">
    <property type="entry name" value="Translation factors"/>
    <property type="match status" value="1"/>
</dbReference>
<dbReference type="Pfam" id="PF00175">
    <property type="entry name" value="NAD_binding_1"/>
    <property type="match status" value="1"/>
</dbReference>
<dbReference type="SUPFAM" id="SSF63380">
    <property type="entry name" value="Riboflavin synthase domain-like"/>
    <property type="match status" value="1"/>
</dbReference>
<evidence type="ECO:0000313" key="4">
    <source>
        <dbReference type="Proteomes" id="UP001489004"/>
    </source>
</evidence>
<name>A0AAW1QFP9_9CHLO</name>
<dbReference type="InterPro" id="IPR017938">
    <property type="entry name" value="Riboflavin_synthase-like_b-brl"/>
</dbReference>